<dbReference type="SMART" id="SM00280">
    <property type="entry name" value="KAZAL"/>
    <property type="match status" value="1"/>
</dbReference>
<feature type="signal peptide" evidence="2">
    <location>
        <begin position="1"/>
        <end position="16"/>
    </location>
</feature>
<dbReference type="RefSeq" id="XP_026289465.1">
    <property type="nucleotide sequence ID" value="XM_026433680.2"/>
</dbReference>
<dbReference type="GeneID" id="113214349"/>
<dbReference type="CDD" id="cd00104">
    <property type="entry name" value="KAZAL_FS"/>
    <property type="match status" value="1"/>
</dbReference>
<dbReference type="AlphaFoldDB" id="A0A6J1TCN6"/>
<dbReference type="InterPro" id="IPR002350">
    <property type="entry name" value="Kazal_dom"/>
</dbReference>
<dbReference type="Gene3D" id="3.30.60.30">
    <property type="match status" value="1"/>
</dbReference>
<feature type="chain" id="PRO_5026975914" evidence="2">
    <location>
        <begin position="17"/>
        <end position="212"/>
    </location>
</feature>
<gene>
    <name evidence="5" type="primary">LOC113214349</name>
</gene>
<feature type="region of interest" description="Disordered" evidence="1">
    <location>
        <begin position="186"/>
        <end position="212"/>
    </location>
</feature>
<dbReference type="InterPro" id="IPR036058">
    <property type="entry name" value="Kazal_dom_sf"/>
</dbReference>
<dbReference type="Proteomes" id="UP000504606">
    <property type="component" value="Unplaced"/>
</dbReference>
<evidence type="ECO:0000256" key="1">
    <source>
        <dbReference type="SAM" id="MobiDB-lite"/>
    </source>
</evidence>
<dbReference type="KEGG" id="foc:113214349"/>
<accession>A0A6J1TCN6</accession>
<feature type="domain" description="Kazal-like" evidence="3">
    <location>
        <begin position="13"/>
        <end position="62"/>
    </location>
</feature>
<feature type="compositionally biased region" description="Polar residues" evidence="1">
    <location>
        <begin position="186"/>
        <end position="206"/>
    </location>
</feature>
<dbReference type="Pfam" id="PF07648">
    <property type="entry name" value="Kazal_2"/>
    <property type="match status" value="1"/>
</dbReference>
<evidence type="ECO:0000313" key="5">
    <source>
        <dbReference type="RefSeq" id="XP_026289465.1"/>
    </source>
</evidence>
<sequence length="212" mass="22408">MQFTMFAALLLPAALAALCPCPPSSEDSPVCGSNNRTYASECELRCARLPGLVAAHPGPCGPPEAAAGRAIVEFEDWDKCFTERLCAPPFWGNCTECGGGGDWSKCRQMCGWNCGCACAGLPTGGLDEGSRERWLECWQGRGCFESRLDECKKSCGTESCKNLCYMNWVRCGCGCVQLAAASRTGATTPRPANTAASTTENMSTTAEVGLGS</sequence>
<organism evidence="4 5">
    <name type="scientific">Frankliniella occidentalis</name>
    <name type="common">Western flower thrips</name>
    <name type="synonym">Euthrips occidentalis</name>
    <dbReference type="NCBI Taxonomy" id="133901"/>
    <lineage>
        <taxon>Eukaryota</taxon>
        <taxon>Metazoa</taxon>
        <taxon>Ecdysozoa</taxon>
        <taxon>Arthropoda</taxon>
        <taxon>Hexapoda</taxon>
        <taxon>Insecta</taxon>
        <taxon>Pterygota</taxon>
        <taxon>Neoptera</taxon>
        <taxon>Paraneoptera</taxon>
        <taxon>Thysanoptera</taxon>
        <taxon>Terebrantia</taxon>
        <taxon>Thripoidea</taxon>
        <taxon>Thripidae</taxon>
        <taxon>Frankliniella</taxon>
    </lineage>
</organism>
<keyword evidence="4" id="KW-1185">Reference proteome</keyword>
<evidence type="ECO:0000313" key="4">
    <source>
        <dbReference type="Proteomes" id="UP000504606"/>
    </source>
</evidence>
<dbReference type="SUPFAM" id="SSF100895">
    <property type="entry name" value="Kazal-type serine protease inhibitors"/>
    <property type="match status" value="1"/>
</dbReference>
<name>A0A6J1TCN6_FRAOC</name>
<dbReference type="OrthoDB" id="328123at2759"/>
<evidence type="ECO:0000256" key="2">
    <source>
        <dbReference type="SAM" id="SignalP"/>
    </source>
</evidence>
<protein>
    <submittedName>
        <fullName evidence="5">Uncharacterized protein LOC113214349</fullName>
    </submittedName>
</protein>
<reference evidence="5" key="1">
    <citation type="submission" date="2025-08" db="UniProtKB">
        <authorList>
            <consortium name="RefSeq"/>
        </authorList>
    </citation>
    <scope>IDENTIFICATION</scope>
    <source>
        <tissue evidence="5">Whole organism</tissue>
    </source>
</reference>
<keyword evidence="2" id="KW-0732">Signal</keyword>
<evidence type="ECO:0000259" key="3">
    <source>
        <dbReference type="PROSITE" id="PS51465"/>
    </source>
</evidence>
<proteinExistence type="predicted"/>
<dbReference type="PROSITE" id="PS51465">
    <property type="entry name" value="KAZAL_2"/>
    <property type="match status" value="1"/>
</dbReference>